<gene>
    <name evidence="2" type="ORF">AKO1_009984</name>
</gene>
<dbReference type="GO" id="GO:0007020">
    <property type="term" value="P:microtubule nucleation"/>
    <property type="evidence" value="ECO:0007669"/>
    <property type="project" value="TreeGrafter"/>
</dbReference>
<keyword evidence="1" id="KW-0175">Coiled coil</keyword>
<proteinExistence type="predicted"/>
<feature type="coiled-coil region" evidence="1">
    <location>
        <begin position="31"/>
        <end position="58"/>
    </location>
</feature>
<evidence type="ECO:0000313" key="2">
    <source>
        <dbReference type="EMBL" id="KAL0491225.1"/>
    </source>
</evidence>
<reference evidence="2 3" key="1">
    <citation type="submission" date="2024-03" db="EMBL/GenBank/DDBJ databases">
        <title>The Acrasis kona genome and developmental transcriptomes reveal deep origins of eukaryotic multicellular pathways.</title>
        <authorList>
            <person name="Sheikh S."/>
            <person name="Fu C.-J."/>
            <person name="Brown M.W."/>
            <person name="Baldauf S.L."/>
        </authorList>
    </citation>
    <scope>NUCLEOTIDE SEQUENCE [LARGE SCALE GENOMIC DNA]</scope>
    <source>
        <strain evidence="2 3">ATCC MYA-3509</strain>
    </source>
</reference>
<accession>A0AAW2ZP26</accession>
<dbReference type="GO" id="GO:0051225">
    <property type="term" value="P:spindle assembly"/>
    <property type="evidence" value="ECO:0007669"/>
    <property type="project" value="InterPro"/>
</dbReference>
<evidence type="ECO:0000256" key="1">
    <source>
        <dbReference type="SAM" id="Coils"/>
    </source>
</evidence>
<protein>
    <submittedName>
        <fullName evidence="2">Ras and EF-hand domain-containing protein</fullName>
    </submittedName>
</protein>
<dbReference type="PANTHER" id="PTHR16039:SF1">
    <property type="entry name" value="HAUS AUGMIN-LIKE COMPLEX SUBUNIT 2"/>
    <property type="match status" value="1"/>
</dbReference>
<dbReference type="AlphaFoldDB" id="A0AAW2ZP26"/>
<name>A0AAW2ZP26_9EUKA</name>
<dbReference type="GO" id="GO:0031023">
    <property type="term" value="P:microtubule organizing center organization"/>
    <property type="evidence" value="ECO:0007669"/>
    <property type="project" value="InterPro"/>
</dbReference>
<dbReference type="GO" id="GO:1990498">
    <property type="term" value="C:mitotic spindle microtubule"/>
    <property type="evidence" value="ECO:0007669"/>
    <property type="project" value="TreeGrafter"/>
</dbReference>
<dbReference type="PANTHER" id="PTHR16039">
    <property type="entry name" value="HAUS AUGMIN-LIKE COMPLEX SUBUNIT 2"/>
    <property type="match status" value="1"/>
</dbReference>
<dbReference type="Proteomes" id="UP001431209">
    <property type="component" value="Unassembled WGS sequence"/>
</dbReference>
<keyword evidence="3" id="KW-1185">Reference proteome</keyword>
<evidence type="ECO:0000313" key="3">
    <source>
        <dbReference type="Proteomes" id="UP001431209"/>
    </source>
</evidence>
<dbReference type="InterPro" id="IPR028346">
    <property type="entry name" value="HAUS2"/>
</dbReference>
<sequence>MDIALRLAEELQIEDVHLPTRIVSHDETSALILELERIEQLFNTMNKLKKEQERLSHQLHTFDLMDPGKLQKRFGVLTELCEELKMFCVHKSDILNQLKQPLTTSVVVIEQQHQECFIELVDSITGSLSTLSNTIDSLKWYENNPVTIDKLDDTSNQLLNILAKCQKYVDIQLKIRVLMQKYKIIKQL</sequence>
<organism evidence="2 3">
    <name type="scientific">Acrasis kona</name>
    <dbReference type="NCBI Taxonomy" id="1008807"/>
    <lineage>
        <taxon>Eukaryota</taxon>
        <taxon>Discoba</taxon>
        <taxon>Heterolobosea</taxon>
        <taxon>Tetramitia</taxon>
        <taxon>Eutetramitia</taxon>
        <taxon>Acrasidae</taxon>
        <taxon>Acrasis</taxon>
    </lineage>
</organism>
<dbReference type="EMBL" id="JAOPGA020001779">
    <property type="protein sequence ID" value="KAL0491225.1"/>
    <property type="molecule type" value="Genomic_DNA"/>
</dbReference>
<dbReference type="Pfam" id="PF15003">
    <property type="entry name" value="HAUS2"/>
    <property type="match status" value="1"/>
</dbReference>
<comment type="caution">
    <text evidence="2">The sequence shown here is derived from an EMBL/GenBank/DDBJ whole genome shotgun (WGS) entry which is preliminary data.</text>
</comment>